<proteinExistence type="predicted"/>
<organism evidence="1">
    <name type="scientific">uncultured Caudovirales phage</name>
    <dbReference type="NCBI Taxonomy" id="2100421"/>
    <lineage>
        <taxon>Viruses</taxon>
        <taxon>Duplodnaviria</taxon>
        <taxon>Heunggongvirae</taxon>
        <taxon>Uroviricota</taxon>
        <taxon>Caudoviricetes</taxon>
        <taxon>Peduoviridae</taxon>
        <taxon>Maltschvirus</taxon>
        <taxon>Maltschvirus maltsch</taxon>
    </lineage>
</organism>
<protein>
    <submittedName>
        <fullName evidence="1">Uncharacterized protein</fullName>
    </submittedName>
</protein>
<accession>A0A6J5RRD6</accession>
<reference evidence="1" key="1">
    <citation type="submission" date="2020-05" db="EMBL/GenBank/DDBJ databases">
        <authorList>
            <person name="Chiriac C."/>
            <person name="Salcher M."/>
            <person name="Ghai R."/>
            <person name="Kavagutti S V."/>
        </authorList>
    </citation>
    <scope>NUCLEOTIDE SEQUENCE</scope>
</reference>
<dbReference type="EMBL" id="LR797210">
    <property type="protein sequence ID" value="CAB4194394.1"/>
    <property type="molecule type" value="Genomic_DNA"/>
</dbReference>
<name>A0A6J5RRD6_9CAUD</name>
<gene>
    <name evidence="1" type="ORF">UFOVP1254_38</name>
</gene>
<sequence length="86" mass="9587">MSNHQKSIPIPVTLAAILAWEFCGNYWSDAAAFDSIHDFATDETHSWADRAAAIDHMSEQGMGVSRSAEERAMTDEEYVTSYLSED</sequence>
<evidence type="ECO:0000313" key="1">
    <source>
        <dbReference type="EMBL" id="CAB4194394.1"/>
    </source>
</evidence>